<evidence type="ECO:0000256" key="6">
    <source>
        <dbReference type="ARBA" id="ARBA00022989"/>
    </source>
</evidence>
<comment type="caution">
    <text evidence="10">The sequence shown here is derived from an EMBL/GenBank/DDBJ whole genome shotgun (WGS) entry which is preliminary data.</text>
</comment>
<evidence type="ECO:0000256" key="1">
    <source>
        <dbReference type="ARBA" id="ARBA00004651"/>
    </source>
</evidence>
<dbReference type="AlphaFoldDB" id="A0A537LAK0"/>
<keyword evidence="6 9" id="KW-1133">Transmembrane helix</keyword>
<organism evidence="10 11">
    <name type="scientific">Candidatus Segetimicrobium genomatis</name>
    <dbReference type="NCBI Taxonomy" id="2569760"/>
    <lineage>
        <taxon>Bacteria</taxon>
        <taxon>Bacillati</taxon>
        <taxon>Candidatus Sysuimicrobiota</taxon>
        <taxon>Candidatus Sysuimicrobiia</taxon>
        <taxon>Candidatus Sysuimicrobiales</taxon>
        <taxon>Candidatus Segetimicrobiaceae</taxon>
        <taxon>Candidatus Segetimicrobium</taxon>
    </lineage>
</organism>
<dbReference type="InterPro" id="IPR052157">
    <property type="entry name" value="BCAA_transport_permease"/>
</dbReference>
<comment type="subcellular location">
    <subcellularLocation>
        <location evidence="1">Cell membrane</location>
        <topology evidence="1">Multi-pass membrane protein</topology>
    </subcellularLocation>
</comment>
<evidence type="ECO:0000256" key="9">
    <source>
        <dbReference type="SAM" id="Phobius"/>
    </source>
</evidence>
<keyword evidence="3" id="KW-1003">Cell membrane</keyword>
<dbReference type="PANTHER" id="PTHR11795:SF451">
    <property type="entry name" value="ABC TRANSPORTER PERMEASE PROTEIN"/>
    <property type="match status" value="1"/>
</dbReference>
<feature type="transmembrane region" description="Helical" evidence="9">
    <location>
        <begin position="75"/>
        <end position="93"/>
    </location>
</feature>
<evidence type="ECO:0000256" key="2">
    <source>
        <dbReference type="ARBA" id="ARBA00022448"/>
    </source>
</evidence>
<dbReference type="InterPro" id="IPR001851">
    <property type="entry name" value="ABC_transp_permease"/>
</dbReference>
<keyword evidence="7 9" id="KW-0472">Membrane</keyword>
<feature type="transmembrane region" description="Helical" evidence="9">
    <location>
        <begin position="149"/>
        <end position="173"/>
    </location>
</feature>
<dbReference type="PANTHER" id="PTHR11795">
    <property type="entry name" value="BRANCHED-CHAIN AMINO ACID TRANSPORT SYSTEM PERMEASE PROTEIN LIVH"/>
    <property type="match status" value="1"/>
</dbReference>
<dbReference type="Proteomes" id="UP000319353">
    <property type="component" value="Unassembled WGS sequence"/>
</dbReference>
<keyword evidence="5" id="KW-0029">Amino-acid transport</keyword>
<dbReference type="Pfam" id="PF02653">
    <property type="entry name" value="BPD_transp_2"/>
    <property type="match status" value="1"/>
</dbReference>
<protein>
    <submittedName>
        <fullName evidence="10">Branched-chain amino acid ABC transporter permease</fullName>
    </submittedName>
</protein>
<dbReference type="GO" id="GO:0022857">
    <property type="term" value="F:transmembrane transporter activity"/>
    <property type="evidence" value="ECO:0007669"/>
    <property type="project" value="InterPro"/>
</dbReference>
<keyword evidence="4 9" id="KW-0812">Transmembrane</keyword>
<evidence type="ECO:0000313" key="11">
    <source>
        <dbReference type="Proteomes" id="UP000319353"/>
    </source>
</evidence>
<evidence type="ECO:0000256" key="8">
    <source>
        <dbReference type="ARBA" id="ARBA00037998"/>
    </source>
</evidence>
<dbReference type="CDD" id="cd06582">
    <property type="entry name" value="TM_PBP1_LivH_like"/>
    <property type="match status" value="1"/>
</dbReference>
<evidence type="ECO:0000256" key="7">
    <source>
        <dbReference type="ARBA" id="ARBA00023136"/>
    </source>
</evidence>
<evidence type="ECO:0000256" key="5">
    <source>
        <dbReference type="ARBA" id="ARBA00022970"/>
    </source>
</evidence>
<name>A0A537LAK0_9BACT</name>
<feature type="transmembrane region" description="Helical" evidence="9">
    <location>
        <begin position="20"/>
        <end position="43"/>
    </location>
</feature>
<proteinExistence type="inferred from homology"/>
<dbReference type="GO" id="GO:0006865">
    <property type="term" value="P:amino acid transport"/>
    <property type="evidence" value="ECO:0007669"/>
    <property type="project" value="UniProtKB-KW"/>
</dbReference>
<dbReference type="EMBL" id="VBAL01000034">
    <property type="protein sequence ID" value="TMJ05043.1"/>
    <property type="molecule type" value="Genomic_DNA"/>
</dbReference>
<evidence type="ECO:0000256" key="4">
    <source>
        <dbReference type="ARBA" id="ARBA00022692"/>
    </source>
</evidence>
<dbReference type="GO" id="GO:0005886">
    <property type="term" value="C:plasma membrane"/>
    <property type="evidence" value="ECO:0007669"/>
    <property type="project" value="UniProtKB-SubCell"/>
</dbReference>
<feature type="transmembrane region" description="Helical" evidence="9">
    <location>
        <begin position="202"/>
        <end position="223"/>
    </location>
</feature>
<accession>A0A537LAK0</accession>
<feature type="transmembrane region" description="Helical" evidence="9">
    <location>
        <begin position="105"/>
        <end position="129"/>
    </location>
</feature>
<gene>
    <name evidence="10" type="ORF">E6H01_03710</name>
</gene>
<evidence type="ECO:0000313" key="10">
    <source>
        <dbReference type="EMBL" id="TMJ05043.1"/>
    </source>
</evidence>
<feature type="transmembrane region" description="Helical" evidence="9">
    <location>
        <begin position="282"/>
        <end position="300"/>
    </location>
</feature>
<evidence type="ECO:0000256" key="3">
    <source>
        <dbReference type="ARBA" id="ARBA00022475"/>
    </source>
</evidence>
<reference evidence="10 11" key="1">
    <citation type="journal article" date="2019" name="Nat. Microbiol.">
        <title>Mediterranean grassland soil C-N compound turnover is dependent on rainfall and depth, and is mediated by genomically divergent microorganisms.</title>
        <authorList>
            <person name="Diamond S."/>
            <person name="Andeer P.F."/>
            <person name="Li Z."/>
            <person name="Crits-Christoph A."/>
            <person name="Burstein D."/>
            <person name="Anantharaman K."/>
            <person name="Lane K.R."/>
            <person name="Thomas B.C."/>
            <person name="Pan C."/>
            <person name="Northen T.R."/>
            <person name="Banfield J.F."/>
        </authorList>
    </citation>
    <scope>NUCLEOTIDE SEQUENCE [LARGE SCALE GENOMIC DNA]</scope>
    <source>
        <strain evidence="10">NP_4</strain>
    </source>
</reference>
<comment type="similarity">
    <text evidence="8">Belongs to the binding-protein-dependent transport system permease family. LivHM subfamily.</text>
</comment>
<keyword evidence="2" id="KW-0813">Transport</keyword>
<sequence>MHPVCNALPASDYHAVKEFILSGLVNGLAVGSIYALIALGFALLYKSTKILNLAHGELVLFGGYLAIALTQFVPFALAVVLTLLAAALLGFTVERVIMRPLFGQPLLSVIIVTLALGYVVRGLMVGIWGGSTRNFPAALPGGILRVAGIPIQSVGVYSAATAACLLLVFWLFFRYSLVGIAMRAAANEQLTASTLGVSLRRVFAYAWAFASMAGAVGGILLGLWLGVNFALGFVGLKALAAVILGGLDSIPGAILGGFTIGIIETIAGGYIDANIIYGFKDITAFVVILLVLLVRPYGLFGTEHVERL</sequence>